<name>A0A445FD89_GLYSO</name>
<keyword evidence="2" id="KW-0732">Signal</keyword>
<reference evidence="4 5" key="1">
    <citation type="submission" date="2018-09" db="EMBL/GenBank/DDBJ databases">
        <title>A high-quality reference genome of wild soybean provides a powerful tool to mine soybean genomes.</title>
        <authorList>
            <person name="Xie M."/>
            <person name="Chung C.Y.L."/>
            <person name="Li M.-W."/>
            <person name="Wong F.-L."/>
            <person name="Chan T.-F."/>
            <person name="Lam H.-M."/>
        </authorList>
    </citation>
    <scope>NUCLEOTIDE SEQUENCE [LARGE SCALE GENOMIC DNA]</scope>
    <source>
        <strain evidence="5">cv. W05</strain>
        <tissue evidence="4">Hypocotyl of etiolated seedlings</tissue>
    </source>
</reference>
<feature type="region of interest" description="Disordered" evidence="1">
    <location>
        <begin position="141"/>
        <end position="171"/>
    </location>
</feature>
<sequence length="196" mass="20413">MGPKNTIFLALVVTLIAKESFAAQHVVGGSQGWDQSTDFKSWTSGQTSKVGDKLGNACTNDKTLTVLPAQGRGHAIQNCGAQARFEKGPKAARVPVQSLSTSNDVVKLDKPGTRYFTCGTLGHCSQGMKVKITIGRLGNAASPASSSRSLSSPSLSSSTSSSSSPTTTTHASSASQCFTSFMFIIALSVTIMISLF</sequence>
<keyword evidence="5" id="KW-1185">Reference proteome</keyword>
<dbReference type="GO" id="GO:0009055">
    <property type="term" value="F:electron transfer activity"/>
    <property type="evidence" value="ECO:0007669"/>
    <property type="project" value="InterPro"/>
</dbReference>
<accession>A0A445FD89</accession>
<evidence type="ECO:0000256" key="2">
    <source>
        <dbReference type="SAM" id="SignalP"/>
    </source>
</evidence>
<dbReference type="InterPro" id="IPR008972">
    <property type="entry name" value="Cupredoxin"/>
</dbReference>
<dbReference type="InterPro" id="IPR003245">
    <property type="entry name" value="Phytocyanin_dom"/>
</dbReference>
<protein>
    <submittedName>
        <fullName evidence="4">Uclacyanin 1</fullName>
    </submittedName>
</protein>
<comment type="caution">
    <text evidence="4">The sequence shown here is derived from an EMBL/GenBank/DDBJ whole genome shotgun (WGS) entry which is preliminary data.</text>
</comment>
<feature type="chain" id="PRO_5019450945" evidence="2">
    <location>
        <begin position="23"/>
        <end position="196"/>
    </location>
</feature>
<dbReference type="Proteomes" id="UP000289340">
    <property type="component" value="Chromosome 19"/>
</dbReference>
<dbReference type="EMBL" id="QZWG01000019">
    <property type="protein sequence ID" value="RZB46812.1"/>
    <property type="molecule type" value="Genomic_DNA"/>
</dbReference>
<evidence type="ECO:0000256" key="1">
    <source>
        <dbReference type="SAM" id="MobiDB-lite"/>
    </source>
</evidence>
<gene>
    <name evidence="4" type="ORF">D0Y65_050735</name>
</gene>
<feature type="domain" description="Phytocyanin" evidence="3">
    <location>
        <begin position="23"/>
        <end position="136"/>
    </location>
</feature>
<evidence type="ECO:0000313" key="4">
    <source>
        <dbReference type="EMBL" id="RZB46812.1"/>
    </source>
</evidence>
<dbReference type="Pfam" id="PF02298">
    <property type="entry name" value="Cu_bind_like"/>
    <property type="match status" value="1"/>
</dbReference>
<evidence type="ECO:0000259" key="3">
    <source>
        <dbReference type="PROSITE" id="PS51485"/>
    </source>
</evidence>
<feature type="signal peptide" evidence="2">
    <location>
        <begin position="1"/>
        <end position="22"/>
    </location>
</feature>
<proteinExistence type="predicted"/>
<dbReference type="CDD" id="cd04216">
    <property type="entry name" value="Phytocyanin"/>
    <property type="match status" value="1"/>
</dbReference>
<dbReference type="InterPro" id="IPR039391">
    <property type="entry name" value="Phytocyanin-like"/>
</dbReference>
<dbReference type="AlphaFoldDB" id="A0A445FD89"/>
<dbReference type="PANTHER" id="PTHR33021:SF483">
    <property type="entry name" value="PLASTOCYANIN-LIKE DOMAIN PROTEIN"/>
    <property type="match status" value="1"/>
</dbReference>
<organism evidence="4 5">
    <name type="scientific">Glycine soja</name>
    <name type="common">Wild soybean</name>
    <dbReference type="NCBI Taxonomy" id="3848"/>
    <lineage>
        <taxon>Eukaryota</taxon>
        <taxon>Viridiplantae</taxon>
        <taxon>Streptophyta</taxon>
        <taxon>Embryophyta</taxon>
        <taxon>Tracheophyta</taxon>
        <taxon>Spermatophyta</taxon>
        <taxon>Magnoliopsida</taxon>
        <taxon>eudicotyledons</taxon>
        <taxon>Gunneridae</taxon>
        <taxon>Pentapetalae</taxon>
        <taxon>rosids</taxon>
        <taxon>fabids</taxon>
        <taxon>Fabales</taxon>
        <taxon>Fabaceae</taxon>
        <taxon>Papilionoideae</taxon>
        <taxon>50 kb inversion clade</taxon>
        <taxon>NPAAA clade</taxon>
        <taxon>indigoferoid/millettioid clade</taxon>
        <taxon>Phaseoleae</taxon>
        <taxon>Glycine</taxon>
        <taxon>Glycine subgen. Soja</taxon>
    </lineage>
</organism>
<evidence type="ECO:0000313" key="5">
    <source>
        <dbReference type="Proteomes" id="UP000289340"/>
    </source>
</evidence>
<dbReference type="Gene3D" id="2.60.40.420">
    <property type="entry name" value="Cupredoxins - blue copper proteins"/>
    <property type="match status" value="1"/>
</dbReference>
<dbReference type="PANTHER" id="PTHR33021">
    <property type="entry name" value="BLUE COPPER PROTEIN"/>
    <property type="match status" value="1"/>
</dbReference>
<dbReference type="GO" id="GO:0005886">
    <property type="term" value="C:plasma membrane"/>
    <property type="evidence" value="ECO:0007669"/>
    <property type="project" value="TreeGrafter"/>
</dbReference>
<dbReference type="SUPFAM" id="SSF49503">
    <property type="entry name" value="Cupredoxins"/>
    <property type="match status" value="1"/>
</dbReference>
<dbReference type="PROSITE" id="PS51485">
    <property type="entry name" value="PHYTOCYANIN"/>
    <property type="match status" value="1"/>
</dbReference>